<dbReference type="EMBL" id="SAUN01000001">
    <property type="protein sequence ID" value="RVX44876.1"/>
    <property type="molecule type" value="Genomic_DNA"/>
</dbReference>
<proteinExistence type="predicted"/>
<keyword evidence="2" id="KW-1185">Reference proteome</keyword>
<comment type="caution">
    <text evidence="1">The sequence shown here is derived from an EMBL/GenBank/DDBJ whole genome shotgun (WGS) entry which is preliminary data.</text>
</comment>
<reference evidence="1 2" key="1">
    <citation type="submission" date="2019-01" db="EMBL/GenBank/DDBJ databases">
        <title>Sequencing the genomes of 1000 actinobacteria strains.</title>
        <authorList>
            <person name="Klenk H.-P."/>
        </authorList>
    </citation>
    <scope>NUCLEOTIDE SEQUENCE [LARGE SCALE GENOMIC DNA]</scope>
    <source>
        <strain evidence="1 2">DSM 43925</strain>
    </source>
</reference>
<evidence type="ECO:0000313" key="2">
    <source>
        <dbReference type="Proteomes" id="UP000284824"/>
    </source>
</evidence>
<name>A0A438MGU4_9ACTN</name>
<gene>
    <name evidence="1" type="ORF">EDD27_7635</name>
</gene>
<dbReference type="Proteomes" id="UP000284824">
    <property type="component" value="Unassembled WGS sequence"/>
</dbReference>
<protein>
    <submittedName>
        <fullName evidence="1">Uncharacterized protein (TIGR02569 family)</fullName>
    </submittedName>
</protein>
<dbReference type="SUPFAM" id="SSF56112">
    <property type="entry name" value="Protein kinase-like (PK-like)"/>
    <property type="match status" value="1"/>
</dbReference>
<evidence type="ECO:0000313" key="1">
    <source>
        <dbReference type="EMBL" id="RVX44876.1"/>
    </source>
</evidence>
<sequence length="280" mass="30610">MTLRMTEPPASVLAALRLTGAPRPLAGGQGESFRVGNAVLKPVDNTEEAEWCADVFAGLTSSTEFRVPRPYRADDGNHVVAGWAAFEFVEGQEGPAGAWATLIAAGRAFHRALRHLPRPDLLDRRQHPWAVADRIAWGEVSSVALAHTDGLLATLQELQRPVDAPSQLVHGDLTGNVLLQPGQPPAVIDFSPYWRPVGYAEAIIVADGLLYHHAEPELIDNVLPGRHGLQMLVRALIFRLATSAIFEGPGKTIPQEELARFARVIHLVEERMHADHHFDT</sequence>
<accession>A0A438MGU4</accession>
<dbReference type="InterPro" id="IPR011009">
    <property type="entry name" value="Kinase-like_dom_sf"/>
</dbReference>
<organism evidence="1 2">
    <name type="scientific">Nonomuraea polychroma</name>
    <dbReference type="NCBI Taxonomy" id="46176"/>
    <lineage>
        <taxon>Bacteria</taxon>
        <taxon>Bacillati</taxon>
        <taxon>Actinomycetota</taxon>
        <taxon>Actinomycetes</taxon>
        <taxon>Streptosporangiales</taxon>
        <taxon>Streptosporangiaceae</taxon>
        <taxon>Nonomuraea</taxon>
    </lineage>
</organism>
<dbReference type="AlphaFoldDB" id="A0A438MGU4"/>